<feature type="transmembrane region" description="Helical" evidence="5">
    <location>
        <begin position="138"/>
        <end position="160"/>
    </location>
</feature>
<name>Q23JL0_TETTS</name>
<accession>Q23JL0</accession>
<evidence type="ECO:0000259" key="6">
    <source>
        <dbReference type="Pfam" id="PF04116"/>
    </source>
</evidence>
<keyword evidence="3 5" id="KW-1133">Transmembrane helix</keyword>
<proteinExistence type="predicted"/>
<comment type="subcellular location">
    <subcellularLocation>
        <location evidence="1">Membrane</location>
    </subcellularLocation>
</comment>
<evidence type="ECO:0000256" key="2">
    <source>
        <dbReference type="ARBA" id="ARBA00022692"/>
    </source>
</evidence>
<gene>
    <name evidence="7" type="ORF">TTHERM_00758950</name>
</gene>
<dbReference type="InParanoid" id="Q23JL0"/>
<dbReference type="RefSeq" id="XP_001016978.1">
    <property type="nucleotide sequence ID" value="XM_001016978.3"/>
</dbReference>
<evidence type="ECO:0000313" key="8">
    <source>
        <dbReference type="Proteomes" id="UP000009168"/>
    </source>
</evidence>
<dbReference type="AlphaFoldDB" id="Q23JL0"/>
<dbReference type="PANTHER" id="PTHR11863">
    <property type="entry name" value="STEROL DESATURASE"/>
    <property type="match status" value="1"/>
</dbReference>
<dbReference type="OrthoDB" id="408954at2759"/>
<dbReference type="OMA" id="VNFGLYW"/>
<dbReference type="eggNOG" id="KOG0872">
    <property type="taxonomic scope" value="Eukaryota"/>
</dbReference>
<evidence type="ECO:0000256" key="5">
    <source>
        <dbReference type="SAM" id="Phobius"/>
    </source>
</evidence>
<dbReference type="GO" id="GO:0016020">
    <property type="term" value="C:membrane"/>
    <property type="evidence" value="ECO:0007669"/>
    <property type="project" value="UniProtKB-SubCell"/>
</dbReference>
<dbReference type="InterPro" id="IPR006694">
    <property type="entry name" value="Fatty_acid_hydroxylase"/>
</dbReference>
<dbReference type="InterPro" id="IPR050307">
    <property type="entry name" value="Sterol_Desaturase_Related"/>
</dbReference>
<organism evidence="7 8">
    <name type="scientific">Tetrahymena thermophila (strain SB210)</name>
    <dbReference type="NCBI Taxonomy" id="312017"/>
    <lineage>
        <taxon>Eukaryota</taxon>
        <taxon>Sar</taxon>
        <taxon>Alveolata</taxon>
        <taxon>Ciliophora</taxon>
        <taxon>Intramacronucleata</taxon>
        <taxon>Oligohymenophorea</taxon>
        <taxon>Hymenostomatida</taxon>
        <taxon>Tetrahymenina</taxon>
        <taxon>Tetrahymenidae</taxon>
        <taxon>Tetrahymena</taxon>
    </lineage>
</organism>
<feature type="transmembrane region" description="Helical" evidence="5">
    <location>
        <begin position="55"/>
        <end position="77"/>
    </location>
</feature>
<dbReference type="HOGENOM" id="CLU_065477_0_0_1"/>
<dbReference type="GeneID" id="7827463"/>
<dbReference type="GO" id="GO:0016491">
    <property type="term" value="F:oxidoreductase activity"/>
    <property type="evidence" value="ECO:0007669"/>
    <property type="project" value="InterPro"/>
</dbReference>
<dbReference type="STRING" id="312017.Q23JL0"/>
<dbReference type="GO" id="GO:0005506">
    <property type="term" value="F:iron ion binding"/>
    <property type="evidence" value="ECO:0007669"/>
    <property type="project" value="InterPro"/>
</dbReference>
<protein>
    <submittedName>
        <fullName evidence="7">Sterol desaturase</fullName>
    </submittedName>
</protein>
<evidence type="ECO:0000313" key="7">
    <source>
        <dbReference type="EMBL" id="EAR96733.1"/>
    </source>
</evidence>
<keyword evidence="2 5" id="KW-0812">Transmembrane</keyword>
<keyword evidence="4 5" id="KW-0472">Membrane</keyword>
<feature type="transmembrane region" description="Helical" evidence="5">
    <location>
        <begin position="97"/>
        <end position="118"/>
    </location>
</feature>
<reference evidence="8" key="1">
    <citation type="journal article" date="2006" name="PLoS Biol.">
        <title>Macronuclear genome sequence of the ciliate Tetrahymena thermophila, a model eukaryote.</title>
        <authorList>
            <person name="Eisen J.A."/>
            <person name="Coyne R.S."/>
            <person name="Wu M."/>
            <person name="Wu D."/>
            <person name="Thiagarajan M."/>
            <person name="Wortman J.R."/>
            <person name="Badger J.H."/>
            <person name="Ren Q."/>
            <person name="Amedeo P."/>
            <person name="Jones K.M."/>
            <person name="Tallon L.J."/>
            <person name="Delcher A.L."/>
            <person name="Salzberg S.L."/>
            <person name="Silva J.C."/>
            <person name="Haas B.J."/>
            <person name="Majoros W.H."/>
            <person name="Farzad M."/>
            <person name="Carlton J.M."/>
            <person name="Smith R.K. Jr."/>
            <person name="Garg J."/>
            <person name="Pearlman R.E."/>
            <person name="Karrer K.M."/>
            <person name="Sun L."/>
            <person name="Manning G."/>
            <person name="Elde N.C."/>
            <person name="Turkewitz A.P."/>
            <person name="Asai D.J."/>
            <person name="Wilkes D.E."/>
            <person name="Wang Y."/>
            <person name="Cai H."/>
            <person name="Collins K."/>
            <person name="Stewart B.A."/>
            <person name="Lee S.R."/>
            <person name="Wilamowska K."/>
            <person name="Weinberg Z."/>
            <person name="Ruzzo W.L."/>
            <person name="Wloga D."/>
            <person name="Gaertig J."/>
            <person name="Frankel J."/>
            <person name="Tsao C.-C."/>
            <person name="Gorovsky M.A."/>
            <person name="Keeling P.J."/>
            <person name="Waller R.F."/>
            <person name="Patron N.J."/>
            <person name="Cherry J.M."/>
            <person name="Stover N.A."/>
            <person name="Krieger C.J."/>
            <person name="del Toro C."/>
            <person name="Ryder H.F."/>
            <person name="Williamson S.C."/>
            <person name="Barbeau R.A."/>
            <person name="Hamilton E.P."/>
            <person name="Orias E."/>
        </authorList>
    </citation>
    <scope>NUCLEOTIDE SEQUENCE [LARGE SCALE GENOMIC DNA]</scope>
    <source>
        <strain evidence="8">SB210</strain>
    </source>
</reference>
<keyword evidence="8" id="KW-1185">Reference proteome</keyword>
<sequence>MVINKRKVIQVVFSLCLMIGTTLAHFTELPIKIPGLKIPSNPSVRVLDIETFEDWAWASFYVGVFYIFKFLLVGGLLEITNPIPKTLYRTKMMKKQIYMGLWALFFVITTTTLFFWKVEKYMPYYGYYETHSFGIKEFLLNIIVYMFCFDTWFWFTHILFHHPFLWKHVHVFHHQFVEPTAFGQDAVHPIEAIIQGPFGHFMCTLFYPMHPVAHSVFGLLTSFFAIFAHDGRWDPNFHIAHHHYNDVNFGLYWGFWDKIFGTRYNPTKNGVYKPTWERNDQGLSLLKNIEEKERSK</sequence>
<feature type="domain" description="Fatty acid hydroxylase" evidence="6">
    <location>
        <begin position="143"/>
        <end position="262"/>
    </location>
</feature>
<dbReference type="EMBL" id="GG662685">
    <property type="protein sequence ID" value="EAR96733.1"/>
    <property type="molecule type" value="Genomic_DNA"/>
</dbReference>
<dbReference type="Pfam" id="PF04116">
    <property type="entry name" value="FA_hydroxylase"/>
    <property type="match status" value="1"/>
</dbReference>
<dbReference type="KEGG" id="tet:TTHERM_00758950"/>
<evidence type="ECO:0000256" key="3">
    <source>
        <dbReference type="ARBA" id="ARBA00022989"/>
    </source>
</evidence>
<dbReference type="GO" id="GO:0008610">
    <property type="term" value="P:lipid biosynthetic process"/>
    <property type="evidence" value="ECO:0007669"/>
    <property type="project" value="InterPro"/>
</dbReference>
<evidence type="ECO:0000256" key="1">
    <source>
        <dbReference type="ARBA" id="ARBA00004370"/>
    </source>
</evidence>
<evidence type="ECO:0000256" key="4">
    <source>
        <dbReference type="ARBA" id="ARBA00023136"/>
    </source>
</evidence>
<dbReference type="Proteomes" id="UP000009168">
    <property type="component" value="Unassembled WGS sequence"/>
</dbReference>